<dbReference type="EMBL" id="UINC01225127">
    <property type="protein sequence ID" value="SVE55049.1"/>
    <property type="molecule type" value="Genomic_DNA"/>
</dbReference>
<dbReference type="AlphaFoldDB" id="A0A383EEH8"/>
<sequence length="45" mass="5410">MDLLRCKYGPSKDENWSRIGKTVGNKYLDHRFWGTVDLLKYRYEG</sequence>
<gene>
    <name evidence="1" type="ORF">METZ01_LOCUS507903</name>
</gene>
<name>A0A383EEH8_9ZZZZ</name>
<proteinExistence type="predicted"/>
<reference evidence="1" key="1">
    <citation type="submission" date="2018-05" db="EMBL/GenBank/DDBJ databases">
        <authorList>
            <person name="Lanie J.A."/>
            <person name="Ng W.-L."/>
            <person name="Kazmierczak K.M."/>
            <person name="Andrzejewski T.M."/>
            <person name="Davidsen T.M."/>
            <person name="Wayne K.J."/>
            <person name="Tettelin H."/>
            <person name="Glass J.I."/>
            <person name="Rusch D."/>
            <person name="Podicherti R."/>
            <person name="Tsui H.-C.T."/>
            <person name="Winkler M.E."/>
        </authorList>
    </citation>
    <scope>NUCLEOTIDE SEQUENCE</scope>
</reference>
<accession>A0A383EEH8</accession>
<evidence type="ECO:0000313" key="1">
    <source>
        <dbReference type="EMBL" id="SVE55049.1"/>
    </source>
</evidence>
<organism evidence="1">
    <name type="scientific">marine metagenome</name>
    <dbReference type="NCBI Taxonomy" id="408172"/>
    <lineage>
        <taxon>unclassified sequences</taxon>
        <taxon>metagenomes</taxon>
        <taxon>ecological metagenomes</taxon>
    </lineage>
</organism>
<protein>
    <submittedName>
        <fullName evidence="1">Uncharacterized protein</fullName>
    </submittedName>
</protein>